<dbReference type="PROSITE" id="PS50175">
    <property type="entry name" value="ASP_PROT_RETROV"/>
    <property type="match status" value="1"/>
</dbReference>
<dbReference type="PROSITE" id="PS00141">
    <property type="entry name" value="ASP_PROTEASE"/>
    <property type="match status" value="1"/>
</dbReference>
<evidence type="ECO:0000259" key="1">
    <source>
        <dbReference type="PROSITE" id="PS50175"/>
    </source>
</evidence>
<accession>A0ABQ5D097</accession>
<dbReference type="EMBL" id="BQNB010014819">
    <property type="protein sequence ID" value="GJT32765.1"/>
    <property type="molecule type" value="Genomic_DNA"/>
</dbReference>
<proteinExistence type="predicted"/>
<keyword evidence="2" id="KW-0808">Transferase</keyword>
<keyword evidence="2" id="KW-0695">RNA-directed DNA polymerase</keyword>
<feature type="domain" description="Peptidase A2" evidence="1">
    <location>
        <begin position="253"/>
        <end position="274"/>
    </location>
</feature>
<dbReference type="Proteomes" id="UP001151760">
    <property type="component" value="Unassembled WGS sequence"/>
</dbReference>
<keyword evidence="3" id="KW-1185">Reference proteome</keyword>
<evidence type="ECO:0000313" key="2">
    <source>
        <dbReference type="EMBL" id="GJT32765.1"/>
    </source>
</evidence>
<dbReference type="Pfam" id="PF08284">
    <property type="entry name" value="RVP_2"/>
    <property type="match status" value="1"/>
</dbReference>
<dbReference type="InterPro" id="IPR001969">
    <property type="entry name" value="Aspartic_peptidase_AS"/>
</dbReference>
<keyword evidence="2" id="KW-0548">Nucleotidyltransferase</keyword>
<evidence type="ECO:0000313" key="3">
    <source>
        <dbReference type="Proteomes" id="UP001151760"/>
    </source>
</evidence>
<comment type="caution">
    <text evidence="2">The sequence shown here is derived from an EMBL/GenBank/DDBJ whole genome shotgun (WGS) entry which is preliminary data.</text>
</comment>
<gene>
    <name evidence="2" type="ORF">Tco_0923184</name>
</gene>
<dbReference type="InterPro" id="IPR001995">
    <property type="entry name" value="Peptidase_A2_cat"/>
</dbReference>
<protein>
    <submittedName>
        <fullName evidence="2">Reverse transcriptase domain-containing protein</fullName>
    </submittedName>
</protein>
<reference evidence="2" key="2">
    <citation type="submission" date="2022-01" db="EMBL/GenBank/DDBJ databases">
        <authorList>
            <person name="Yamashiro T."/>
            <person name="Shiraishi A."/>
            <person name="Satake H."/>
            <person name="Nakayama K."/>
        </authorList>
    </citation>
    <scope>NUCLEOTIDE SEQUENCE</scope>
</reference>
<name>A0ABQ5D097_9ASTR</name>
<dbReference type="GO" id="GO:0003964">
    <property type="term" value="F:RNA-directed DNA polymerase activity"/>
    <property type="evidence" value="ECO:0007669"/>
    <property type="project" value="UniProtKB-KW"/>
</dbReference>
<sequence length="274" mass="31383">MYASDLATERLFGTAPLDPLLLGQMSEIRELHATDRRRKAVTSKMLKSDQRRSAEMRELRIANHTRQQQLIQTINVMQEWRCSHTLGTEARRRLEGGVLENALTKTLEVQTLYISKALEGVFEINSMVQKEGDYFYAYAKLLWENHINHDVAYAMTLGQSEKENKLNKYCPRNEMQKLEAESCNLKCERESDKIERSAGNANNANNQRGTGSCLPSNLLLSVEFKYFQREWLQRTNPESNVVTGTFLLNNRYASILFDTGADRSFVSTAFIPNG</sequence>
<reference evidence="2" key="1">
    <citation type="journal article" date="2022" name="Int. J. Mol. Sci.">
        <title>Draft Genome of Tanacetum Coccineum: Genomic Comparison of Closely Related Tanacetum-Family Plants.</title>
        <authorList>
            <person name="Yamashiro T."/>
            <person name="Shiraishi A."/>
            <person name="Nakayama K."/>
            <person name="Satake H."/>
        </authorList>
    </citation>
    <scope>NUCLEOTIDE SEQUENCE</scope>
</reference>
<organism evidence="2 3">
    <name type="scientific">Tanacetum coccineum</name>
    <dbReference type="NCBI Taxonomy" id="301880"/>
    <lineage>
        <taxon>Eukaryota</taxon>
        <taxon>Viridiplantae</taxon>
        <taxon>Streptophyta</taxon>
        <taxon>Embryophyta</taxon>
        <taxon>Tracheophyta</taxon>
        <taxon>Spermatophyta</taxon>
        <taxon>Magnoliopsida</taxon>
        <taxon>eudicotyledons</taxon>
        <taxon>Gunneridae</taxon>
        <taxon>Pentapetalae</taxon>
        <taxon>asterids</taxon>
        <taxon>campanulids</taxon>
        <taxon>Asterales</taxon>
        <taxon>Asteraceae</taxon>
        <taxon>Asteroideae</taxon>
        <taxon>Anthemideae</taxon>
        <taxon>Anthemidinae</taxon>
        <taxon>Tanacetum</taxon>
    </lineage>
</organism>